<dbReference type="Pfam" id="PF02452">
    <property type="entry name" value="PemK_toxin"/>
    <property type="match status" value="1"/>
</dbReference>
<proteinExistence type="inferred from homology"/>
<dbReference type="EMBL" id="CP147406">
    <property type="protein sequence ID" value="WXB95018.1"/>
    <property type="molecule type" value="Genomic_DNA"/>
</dbReference>
<sequence length="108" mass="12106">MPVPDRGDLVYISFNPQSGHEQRGRRPGIVLSPKEFNEVTGFSMVCPITNTVKGWPFEVELPVGLAFQGAILTDQIKSLDWNSRQIQIVDRAPLEIVTECLAKIHTFL</sequence>
<dbReference type="Gene3D" id="2.30.30.110">
    <property type="match status" value="1"/>
</dbReference>
<dbReference type="RefSeq" id="WP_338754909.1">
    <property type="nucleotide sequence ID" value="NZ_CP147406.1"/>
</dbReference>
<organism evidence="3 4">
    <name type="scientific">Bacillus kandeliae</name>
    <dbReference type="NCBI Taxonomy" id="3129297"/>
    <lineage>
        <taxon>Bacteria</taxon>
        <taxon>Bacillati</taxon>
        <taxon>Bacillota</taxon>
        <taxon>Bacilli</taxon>
        <taxon>Bacillales</taxon>
        <taxon>Bacillaceae</taxon>
        <taxon>Bacillus</taxon>
    </lineage>
</organism>
<dbReference type="SUPFAM" id="SSF50118">
    <property type="entry name" value="Cell growth inhibitor/plasmid maintenance toxic component"/>
    <property type="match status" value="1"/>
</dbReference>
<protein>
    <submittedName>
        <fullName evidence="3">Type II toxin-antitoxin system PemK/MazF family toxin</fullName>
    </submittedName>
</protein>
<dbReference type="PANTHER" id="PTHR33988">
    <property type="entry name" value="ENDORIBONUCLEASE MAZF-RELATED"/>
    <property type="match status" value="1"/>
</dbReference>
<gene>
    <name evidence="3" type="ORF">WDJ61_18750</name>
</gene>
<dbReference type="PANTHER" id="PTHR33988:SF3">
    <property type="entry name" value="ENDORIBONUCLEASE TOXIN CHPB-RELATED"/>
    <property type="match status" value="1"/>
</dbReference>
<keyword evidence="4" id="KW-1185">Reference proteome</keyword>
<dbReference type="Proteomes" id="UP001387364">
    <property type="component" value="Plasmid unnamed2"/>
</dbReference>
<dbReference type="InterPro" id="IPR003477">
    <property type="entry name" value="PemK-like"/>
</dbReference>
<reference evidence="3 4" key="1">
    <citation type="submission" date="2024-02" db="EMBL/GenBank/DDBJ databases">
        <title>Seven novel Bacillus-like species.</title>
        <authorList>
            <person name="Liu G."/>
        </authorList>
    </citation>
    <scope>NUCLEOTIDE SEQUENCE [LARGE SCALE GENOMIC DNA]</scope>
    <source>
        <strain evidence="3 4">FJAT-52991</strain>
        <plasmid evidence="3 4">unnamed2</plasmid>
    </source>
</reference>
<accession>A0ABZ2NBB3</accession>
<evidence type="ECO:0000256" key="2">
    <source>
        <dbReference type="ARBA" id="ARBA00022649"/>
    </source>
</evidence>
<dbReference type="InterPro" id="IPR011067">
    <property type="entry name" value="Plasmid_toxin/cell-grow_inhib"/>
</dbReference>
<comment type="similarity">
    <text evidence="1">Belongs to the PemK/MazF family.</text>
</comment>
<keyword evidence="2" id="KW-1277">Toxin-antitoxin system</keyword>
<name>A0ABZ2NBB3_9BACI</name>
<evidence type="ECO:0000313" key="3">
    <source>
        <dbReference type="EMBL" id="WXB95018.1"/>
    </source>
</evidence>
<keyword evidence="3" id="KW-0614">Plasmid</keyword>
<geneLocation type="plasmid" evidence="3 4">
    <name>unnamed2</name>
</geneLocation>
<evidence type="ECO:0000313" key="4">
    <source>
        <dbReference type="Proteomes" id="UP001387364"/>
    </source>
</evidence>
<evidence type="ECO:0000256" key="1">
    <source>
        <dbReference type="ARBA" id="ARBA00007521"/>
    </source>
</evidence>